<evidence type="ECO:0000259" key="1">
    <source>
        <dbReference type="Pfam" id="PF02470"/>
    </source>
</evidence>
<dbReference type="NCBIfam" id="TIGR00996">
    <property type="entry name" value="Mtu_fam_mce"/>
    <property type="match status" value="1"/>
</dbReference>
<name>K5BAV9_MYCHD</name>
<evidence type="ECO:0000259" key="2">
    <source>
        <dbReference type="Pfam" id="PF11887"/>
    </source>
</evidence>
<sequence>MIRPLTGLAMVVSIAAIIALAISLFRGSWADTVPVTVIADRAGLVMNPDAKVKMRGVQVGRVSSIEPRPDGTAALHLAVDRSALNLIPDNVTVDITSSTVFGAKFVQLVPPPTPSSGRLRPGQEIPAQHVMVEVNTVFQKLVNVLDKIDPAQLNETLGAIATAFNGRGDQIGQTLVDLNAVLAELEPSLPNLAHDIETSVPMLTAYGDAAPDLVDTVRHSTQIGNSIVDQQRNLDRFLVSTIGLADAGNDVIGGNTDALAEVIHLLVPTSRLLYLYRQSLWCGIGGLVPFAKAPPLYSGVVVSAGLTLGVERYRYPRDLPKVAASSGGADYCDELGLPELPPEFVPPLIVGDVGANPAQYGNAGILLNSDALKNWLFGPLDGPPRNTAQIGMPG</sequence>
<dbReference type="AlphaFoldDB" id="K5BAV9"/>
<dbReference type="PANTHER" id="PTHR33371">
    <property type="entry name" value="INTERMEMBRANE PHOSPHOLIPID TRANSPORT SYSTEM BINDING PROTEIN MLAD-RELATED"/>
    <property type="match status" value="1"/>
</dbReference>
<dbReference type="eggNOG" id="COG1463">
    <property type="taxonomic scope" value="Bacteria"/>
</dbReference>
<dbReference type="InterPro" id="IPR024516">
    <property type="entry name" value="Mce_C"/>
</dbReference>
<dbReference type="Pfam" id="PF11887">
    <property type="entry name" value="Mce4_CUP1"/>
    <property type="match status" value="1"/>
</dbReference>
<proteinExistence type="predicted"/>
<dbReference type="PATRIC" id="fig|1122247.3.peg.2969"/>
<evidence type="ECO:0000313" key="3">
    <source>
        <dbReference type="EMBL" id="EKF22920.1"/>
    </source>
</evidence>
<reference evidence="3 4" key="1">
    <citation type="journal article" date="2012" name="J. Bacteriol.">
        <title>Genome sequence of Mycobacterium hassiacum DSM 44199, a rare source of heat-stable mycobacterial proteins.</title>
        <authorList>
            <person name="Tiago I."/>
            <person name="Maranha A."/>
            <person name="Mendes V."/>
            <person name="Alarico S."/>
            <person name="Moynihan P.J."/>
            <person name="Clarke A.J."/>
            <person name="Macedo-Ribeiro S."/>
            <person name="Pereira P.J."/>
            <person name="Empadinhas N."/>
        </authorList>
    </citation>
    <scope>NUCLEOTIDE SEQUENCE [LARGE SCALE GENOMIC DNA]</scope>
    <source>
        <strain evidence="4">DSM 44199 / CIP 105218 / JCM 12690 / 3849</strain>
    </source>
</reference>
<comment type="caution">
    <text evidence="3">The sequence shown here is derived from an EMBL/GenBank/DDBJ whole genome shotgun (WGS) entry which is preliminary data.</text>
</comment>
<dbReference type="STRING" id="1122247.GCA_000379865_03571"/>
<dbReference type="InterPro" id="IPR005693">
    <property type="entry name" value="Mce"/>
</dbReference>
<evidence type="ECO:0000313" key="4">
    <source>
        <dbReference type="Proteomes" id="UP000006265"/>
    </source>
</evidence>
<dbReference type="Proteomes" id="UP000006265">
    <property type="component" value="Unassembled WGS sequence"/>
</dbReference>
<feature type="domain" description="Mce/MlaD" evidence="1">
    <location>
        <begin position="32"/>
        <end position="111"/>
    </location>
</feature>
<dbReference type="InterPro" id="IPR052336">
    <property type="entry name" value="MlaD_Phospholipid_Transporter"/>
</dbReference>
<dbReference type="InterPro" id="IPR003399">
    <property type="entry name" value="Mce/MlaD"/>
</dbReference>
<accession>K5BAV9</accession>
<protein>
    <submittedName>
        <fullName evidence="3">Mce related family protein</fullName>
    </submittedName>
</protein>
<dbReference type="GO" id="GO:0051701">
    <property type="term" value="P:biological process involved in interaction with host"/>
    <property type="evidence" value="ECO:0007669"/>
    <property type="project" value="TreeGrafter"/>
</dbReference>
<keyword evidence="4" id="KW-1185">Reference proteome</keyword>
<organism evidence="3 4">
    <name type="scientific">Mycolicibacterium hassiacum (strain DSM 44199 / CIP 105218 / JCM 12690 / 3849)</name>
    <name type="common">Mycobacterium hassiacum</name>
    <dbReference type="NCBI Taxonomy" id="1122247"/>
    <lineage>
        <taxon>Bacteria</taxon>
        <taxon>Bacillati</taxon>
        <taxon>Actinomycetota</taxon>
        <taxon>Actinomycetes</taxon>
        <taxon>Mycobacteriales</taxon>
        <taxon>Mycobacteriaceae</taxon>
        <taxon>Mycolicibacterium</taxon>
    </lineage>
</organism>
<dbReference type="OrthoDB" id="3460188at2"/>
<feature type="domain" description="Mammalian cell entry C-terminal" evidence="2">
    <location>
        <begin position="116"/>
        <end position="327"/>
    </location>
</feature>
<dbReference type="GO" id="GO:0005576">
    <property type="term" value="C:extracellular region"/>
    <property type="evidence" value="ECO:0007669"/>
    <property type="project" value="TreeGrafter"/>
</dbReference>
<gene>
    <name evidence="3" type="ORF">C731_3098</name>
</gene>
<dbReference type="EMBL" id="AMRA01000088">
    <property type="protein sequence ID" value="EKF22920.1"/>
    <property type="molecule type" value="Genomic_DNA"/>
</dbReference>
<dbReference type="PANTHER" id="PTHR33371:SF19">
    <property type="entry name" value="MCE-FAMILY PROTEIN MCE4A"/>
    <property type="match status" value="1"/>
</dbReference>
<dbReference type="Pfam" id="PF02470">
    <property type="entry name" value="MlaD"/>
    <property type="match status" value="1"/>
</dbReference>